<feature type="transmembrane region" description="Helical" evidence="7">
    <location>
        <begin position="6"/>
        <end position="26"/>
    </location>
</feature>
<feature type="transmembrane region" description="Helical" evidence="7">
    <location>
        <begin position="47"/>
        <end position="66"/>
    </location>
</feature>
<keyword evidence="9" id="KW-1185">Reference proteome</keyword>
<evidence type="ECO:0000313" key="9">
    <source>
        <dbReference type="Proteomes" id="UP000184356"/>
    </source>
</evidence>
<evidence type="ECO:0000256" key="3">
    <source>
        <dbReference type="ARBA" id="ARBA00022592"/>
    </source>
</evidence>
<keyword evidence="4 7" id="KW-0812">Transmembrane</keyword>
<proteinExistence type="inferred from homology"/>
<dbReference type="PROSITE" id="PS50096">
    <property type="entry name" value="IQ"/>
    <property type="match status" value="1"/>
</dbReference>
<dbReference type="Pfam" id="PF01384">
    <property type="entry name" value="PHO4"/>
    <property type="match status" value="1"/>
</dbReference>
<feature type="transmembrane region" description="Helical" evidence="7">
    <location>
        <begin position="145"/>
        <end position="166"/>
    </location>
</feature>
<dbReference type="RefSeq" id="XP_040702136.1">
    <property type="nucleotide sequence ID" value="XM_040847202.1"/>
</dbReference>
<feature type="transmembrane region" description="Helical" evidence="7">
    <location>
        <begin position="178"/>
        <end position="202"/>
    </location>
</feature>
<evidence type="ECO:0000256" key="1">
    <source>
        <dbReference type="ARBA" id="ARBA00004141"/>
    </source>
</evidence>
<comment type="similarity">
    <text evidence="7">Belongs to the inorganic phosphate transporter (PiT) (TC 2.A.20) family.</text>
</comment>
<gene>
    <name evidence="8" type="ORF">ASPSYDRAFT_46349</name>
</gene>
<sequence>MALHQYDYIFAVTTIFAFLDAWNIGANDVANSFASSVSSRSLTLKQAMVIAACMEFAGSVSVGSRVAATVRDKIIDPHLYDAEPAVLMLAMMCAIIGSSSFLTIATRFGLPVSTTHSIIGGLVGAGTASVGIKQIHWGWHGVAQVFAAWGIAPGIAGVLGAVMFLITKHFVLASKYAVHRALFSIPIYSFFAIGGLTMLIVWKGIQLDVELNAMQVSVAVMTVATGCVLLQILFLLPYLWRRVMNEDWQLKWYDIWRGPFLLTRPLPSPPPAGRSSLNIKDYYRGHLTQDELKCLRASEHLLQSIQSSTYTYTDTDTERLDSHSQPTTGLIDGIPPRPAGPWTSWPVLWWSIQRILYHGLEQDVIQAQKRQTVLTWDIQDMHARASRFDNRAEYMYSSLQILTAATASFVHGANDVANAIAPFATTYLVWQSGEIRSEVPVPTWVLCFGGGAIVLGLMTYGYHLMRNLGNRLTLMSPSRGFCMELSSAMTILMATRLRLPVSTTQCIAGASIGVGLANGDWRCINLRLVAWIYFGWVITVPVTALFSGMLMGLILNAPRWPS</sequence>
<dbReference type="VEuPathDB" id="FungiDB:ASPSYDRAFT_46349"/>
<evidence type="ECO:0000256" key="5">
    <source>
        <dbReference type="ARBA" id="ARBA00022989"/>
    </source>
</evidence>
<evidence type="ECO:0000256" key="6">
    <source>
        <dbReference type="ARBA" id="ARBA00023136"/>
    </source>
</evidence>
<evidence type="ECO:0000256" key="4">
    <source>
        <dbReference type="ARBA" id="ARBA00022692"/>
    </source>
</evidence>
<protein>
    <recommendedName>
        <fullName evidence="7">Phosphate transporter</fullName>
    </recommendedName>
</protein>
<dbReference type="EMBL" id="KV878587">
    <property type="protein sequence ID" value="OJJ58330.1"/>
    <property type="molecule type" value="Genomic_DNA"/>
</dbReference>
<dbReference type="PANTHER" id="PTHR11101">
    <property type="entry name" value="PHOSPHATE TRANSPORTER"/>
    <property type="match status" value="1"/>
</dbReference>
<feature type="transmembrane region" description="Helical" evidence="7">
    <location>
        <begin position="118"/>
        <end position="139"/>
    </location>
</feature>
<organism evidence="8 9">
    <name type="scientific">Aspergillus sydowii CBS 593.65</name>
    <dbReference type="NCBI Taxonomy" id="1036612"/>
    <lineage>
        <taxon>Eukaryota</taxon>
        <taxon>Fungi</taxon>
        <taxon>Dikarya</taxon>
        <taxon>Ascomycota</taxon>
        <taxon>Pezizomycotina</taxon>
        <taxon>Eurotiomycetes</taxon>
        <taxon>Eurotiomycetidae</taxon>
        <taxon>Eurotiales</taxon>
        <taxon>Aspergillaceae</taxon>
        <taxon>Aspergillus</taxon>
        <taxon>Aspergillus subgen. Nidulantes</taxon>
    </lineage>
</organism>
<evidence type="ECO:0000256" key="7">
    <source>
        <dbReference type="RuleBase" id="RU363058"/>
    </source>
</evidence>
<evidence type="ECO:0000313" key="8">
    <source>
        <dbReference type="EMBL" id="OJJ58330.1"/>
    </source>
</evidence>
<dbReference type="STRING" id="1036612.A0A1L9TFW8"/>
<reference evidence="9" key="1">
    <citation type="journal article" date="2017" name="Genome Biol.">
        <title>Comparative genomics reveals high biological diversity and specific adaptations in the industrially and medically important fungal genus Aspergillus.</title>
        <authorList>
            <person name="de Vries R.P."/>
            <person name="Riley R."/>
            <person name="Wiebenga A."/>
            <person name="Aguilar-Osorio G."/>
            <person name="Amillis S."/>
            <person name="Uchima C.A."/>
            <person name="Anderluh G."/>
            <person name="Asadollahi M."/>
            <person name="Askin M."/>
            <person name="Barry K."/>
            <person name="Battaglia E."/>
            <person name="Bayram O."/>
            <person name="Benocci T."/>
            <person name="Braus-Stromeyer S.A."/>
            <person name="Caldana C."/>
            <person name="Canovas D."/>
            <person name="Cerqueira G.C."/>
            <person name="Chen F."/>
            <person name="Chen W."/>
            <person name="Choi C."/>
            <person name="Clum A."/>
            <person name="Dos Santos R.A."/>
            <person name="Damasio A.R."/>
            <person name="Diallinas G."/>
            <person name="Emri T."/>
            <person name="Fekete E."/>
            <person name="Flipphi M."/>
            <person name="Freyberg S."/>
            <person name="Gallo A."/>
            <person name="Gournas C."/>
            <person name="Habgood R."/>
            <person name="Hainaut M."/>
            <person name="Harispe M.L."/>
            <person name="Henrissat B."/>
            <person name="Hilden K.S."/>
            <person name="Hope R."/>
            <person name="Hossain A."/>
            <person name="Karabika E."/>
            <person name="Karaffa L."/>
            <person name="Karanyi Z."/>
            <person name="Krasevec N."/>
            <person name="Kuo A."/>
            <person name="Kusch H."/>
            <person name="LaButti K."/>
            <person name="Lagendijk E.L."/>
            <person name="Lapidus A."/>
            <person name="Levasseur A."/>
            <person name="Lindquist E."/>
            <person name="Lipzen A."/>
            <person name="Logrieco A.F."/>
            <person name="MacCabe A."/>
            <person name="Maekelae M.R."/>
            <person name="Malavazi I."/>
            <person name="Melin P."/>
            <person name="Meyer V."/>
            <person name="Mielnichuk N."/>
            <person name="Miskei M."/>
            <person name="Molnar A.P."/>
            <person name="Mule G."/>
            <person name="Ngan C.Y."/>
            <person name="Orejas M."/>
            <person name="Orosz E."/>
            <person name="Ouedraogo J.P."/>
            <person name="Overkamp K.M."/>
            <person name="Park H.-S."/>
            <person name="Perrone G."/>
            <person name="Piumi F."/>
            <person name="Punt P.J."/>
            <person name="Ram A.F."/>
            <person name="Ramon A."/>
            <person name="Rauscher S."/>
            <person name="Record E."/>
            <person name="Riano-Pachon D.M."/>
            <person name="Robert V."/>
            <person name="Roehrig J."/>
            <person name="Ruller R."/>
            <person name="Salamov A."/>
            <person name="Salih N.S."/>
            <person name="Samson R.A."/>
            <person name="Sandor E."/>
            <person name="Sanguinetti M."/>
            <person name="Schuetze T."/>
            <person name="Sepcic K."/>
            <person name="Shelest E."/>
            <person name="Sherlock G."/>
            <person name="Sophianopoulou V."/>
            <person name="Squina F.M."/>
            <person name="Sun H."/>
            <person name="Susca A."/>
            <person name="Todd R.B."/>
            <person name="Tsang A."/>
            <person name="Unkles S.E."/>
            <person name="van de Wiele N."/>
            <person name="van Rossen-Uffink D."/>
            <person name="Oliveira J.V."/>
            <person name="Vesth T.C."/>
            <person name="Visser J."/>
            <person name="Yu J.-H."/>
            <person name="Zhou M."/>
            <person name="Andersen M.R."/>
            <person name="Archer D.B."/>
            <person name="Baker S.E."/>
            <person name="Benoit I."/>
            <person name="Brakhage A.A."/>
            <person name="Braus G.H."/>
            <person name="Fischer R."/>
            <person name="Frisvad J.C."/>
            <person name="Goldman G.H."/>
            <person name="Houbraken J."/>
            <person name="Oakley B."/>
            <person name="Pocsi I."/>
            <person name="Scazzocchio C."/>
            <person name="Seiboth B."/>
            <person name="vanKuyk P.A."/>
            <person name="Wortman J."/>
            <person name="Dyer P.S."/>
            <person name="Grigoriev I.V."/>
        </authorList>
    </citation>
    <scope>NUCLEOTIDE SEQUENCE [LARGE SCALE GENOMIC DNA]</scope>
    <source>
        <strain evidence="9">CBS 593.65</strain>
    </source>
</reference>
<dbReference type="GeneID" id="63763275"/>
<comment type="function">
    <text evidence="7">Sodium-phosphate symporter.</text>
</comment>
<feature type="transmembrane region" description="Helical" evidence="7">
    <location>
        <begin position="214"/>
        <end position="240"/>
    </location>
</feature>
<dbReference type="GO" id="GO:0035435">
    <property type="term" value="P:phosphate ion transmembrane transport"/>
    <property type="evidence" value="ECO:0007669"/>
    <property type="project" value="TreeGrafter"/>
</dbReference>
<dbReference type="PANTHER" id="PTHR11101:SF80">
    <property type="entry name" value="PHOSPHATE TRANSPORTER"/>
    <property type="match status" value="1"/>
</dbReference>
<feature type="transmembrane region" description="Helical" evidence="7">
    <location>
        <begin position="394"/>
        <end position="413"/>
    </location>
</feature>
<dbReference type="GO" id="GO:0016020">
    <property type="term" value="C:membrane"/>
    <property type="evidence" value="ECO:0007669"/>
    <property type="project" value="UniProtKB-SubCell"/>
</dbReference>
<keyword evidence="6 7" id="KW-0472">Membrane</keyword>
<dbReference type="OrthoDB" id="260807at2759"/>
<dbReference type="Proteomes" id="UP000184356">
    <property type="component" value="Unassembled WGS sequence"/>
</dbReference>
<accession>A0A1L9TFW8</accession>
<keyword evidence="5 7" id="KW-1133">Transmembrane helix</keyword>
<keyword evidence="2 7" id="KW-0813">Transport</keyword>
<dbReference type="GO" id="GO:0005315">
    <property type="term" value="F:phosphate transmembrane transporter activity"/>
    <property type="evidence" value="ECO:0007669"/>
    <property type="project" value="InterPro"/>
</dbReference>
<evidence type="ECO:0000256" key="2">
    <source>
        <dbReference type="ARBA" id="ARBA00022448"/>
    </source>
</evidence>
<feature type="transmembrane region" description="Helical" evidence="7">
    <location>
        <begin position="86"/>
        <end position="106"/>
    </location>
</feature>
<comment type="subcellular location">
    <subcellularLocation>
        <location evidence="1 7">Membrane</location>
        <topology evidence="1 7">Multi-pass membrane protein</topology>
    </subcellularLocation>
</comment>
<dbReference type="InterPro" id="IPR001204">
    <property type="entry name" value="Phos_transporter"/>
</dbReference>
<dbReference type="AlphaFoldDB" id="A0A1L9TFW8"/>
<feature type="transmembrane region" description="Helical" evidence="7">
    <location>
        <begin position="441"/>
        <end position="462"/>
    </location>
</feature>
<keyword evidence="3 7" id="KW-0592">Phosphate transport</keyword>
<feature type="transmembrane region" description="Helical" evidence="7">
    <location>
        <begin position="531"/>
        <end position="555"/>
    </location>
</feature>
<name>A0A1L9TFW8_9EURO</name>